<name>A0A915CLJ4_9BILA</name>
<dbReference type="InterPro" id="IPR013083">
    <property type="entry name" value="Znf_RING/FYVE/PHD"/>
</dbReference>
<dbReference type="Gene3D" id="3.30.40.10">
    <property type="entry name" value="Zinc/RING finger domain, C3HC4 (zinc finger)"/>
    <property type="match status" value="1"/>
</dbReference>
<feature type="region of interest" description="Disordered" evidence="1">
    <location>
        <begin position="1"/>
        <end position="32"/>
    </location>
</feature>
<dbReference type="WBParaSite" id="jg10406">
    <property type="protein sequence ID" value="jg10406"/>
    <property type="gene ID" value="jg10406"/>
</dbReference>
<dbReference type="Pfam" id="PF13920">
    <property type="entry name" value="zf-C3HC4_3"/>
    <property type="match status" value="1"/>
</dbReference>
<evidence type="ECO:0000256" key="1">
    <source>
        <dbReference type="SAM" id="MobiDB-lite"/>
    </source>
</evidence>
<evidence type="ECO:0000313" key="3">
    <source>
        <dbReference type="WBParaSite" id="jg10406"/>
    </source>
</evidence>
<protein>
    <submittedName>
        <fullName evidence="3">RING-type domain-containing protein</fullName>
    </submittedName>
</protein>
<dbReference type="Proteomes" id="UP000887574">
    <property type="component" value="Unplaced"/>
</dbReference>
<evidence type="ECO:0000313" key="2">
    <source>
        <dbReference type="Proteomes" id="UP000887574"/>
    </source>
</evidence>
<proteinExistence type="predicted"/>
<feature type="compositionally biased region" description="Polar residues" evidence="1">
    <location>
        <begin position="1"/>
        <end position="30"/>
    </location>
</feature>
<reference evidence="3" key="1">
    <citation type="submission" date="2022-11" db="UniProtKB">
        <authorList>
            <consortium name="WormBaseParasite"/>
        </authorList>
    </citation>
    <scope>IDENTIFICATION</scope>
</reference>
<keyword evidence="2" id="KW-1185">Reference proteome</keyword>
<accession>A0A915CLJ4</accession>
<dbReference type="AlphaFoldDB" id="A0A915CLJ4"/>
<organism evidence="2 3">
    <name type="scientific">Ditylenchus dipsaci</name>
    <dbReference type="NCBI Taxonomy" id="166011"/>
    <lineage>
        <taxon>Eukaryota</taxon>
        <taxon>Metazoa</taxon>
        <taxon>Ecdysozoa</taxon>
        <taxon>Nematoda</taxon>
        <taxon>Chromadorea</taxon>
        <taxon>Rhabditida</taxon>
        <taxon>Tylenchina</taxon>
        <taxon>Tylenchomorpha</taxon>
        <taxon>Sphaerularioidea</taxon>
        <taxon>Anguinidae</taxon>
        <taxon>Anguininae</taxon>
        <taxon>Ditylenchus</taxon>
    </lineage>
</organism>
<sequence>MTMFSDSDCQSSINSPIFGQSHNTSGSTQATGGGEVCKIDDLRRVFLNLSQVAETITAQNAFLVQRMTEIENNPNSNSNSTYPSLIMDPSPIIDPSGVENKMAHLKQAYGVMADLKKQALEVRNLDHICMRCHENERQVVSLPCAHVGVCKVCAKLTNNCFLCGRRQDSCLEISFRRQ</sequence>